<dbReference type="EMBL" id="JAIWYP010000003">
    <property type="protein sequence ID" value="KAH3855785.1"/>
    <property type="molecule type" value="Genomic_DNA"/>
</dbReference>
<accession>A0A9D4LC07</accession>
<evidence type="ECO:0000313" key="2">
    <source>
        <dbReference type="EMBL" id="KAH3855785.1"/>
    </source>
</evidence>
<gene>
    <name evidence="2" type="ORF">DPMN_098354</name>
</gene>
<dbReference type="AlphaFoldDB" id="A0A9D4LC07"/>
<reference evidence="2" key="2">
    <citation type="submission" date="2020-11" db="EMBL/GenBank/DDBJ databases">
        <authorList>
            <person name="McCartney M.A."/>
            <person name="Auch B."/>
            <person name="Kono T."/>
            <person name="Mallez S."/>
            <person name="Becker A."/>
            <person name="Gohl D.M."/>
            <person name="Silverstein K.A.T."/>
            <person name="Koren S."/>
            <person name="Bechman K.B."/>
            <person name="Herman A."/>
            <person name="Abrahante J.E."/>
            <person name="Garbe J."/>
        </authorList>
    </citation>
    <scope>NUCLEOTIDE SEQUENCE</scope>
    <source>
        <strain evidence="2">Duluth1</strain>
        <tissue evidence="2">Whole animal</tissue>
    </source>
</reference>
<sequence>MVNSTTNIRAHITMNGEKQEEVTSFKYLGATLSKDGTSTAELGPNKNCHGDQRWPD</sequence>
<reference evidence="2" key="1">
    <citation type="journal article" date="2019" name="bioRxiv">
        <title>The Genome of the Zebra Mussel, Dreissena polymorpha: A Resource for Invasive Species Research.</title>
        <authorList>
            <person name="McCartney M.A."/>
            <person name="Auch B."/>
            <person name="Kono T."/>
            <person name="Mallez S."/>
            <person name="Zhang Y."/>
            <person name="Obille A."/>
            <person name="Becker A."/>
            <person name="Abrahante J.E."/>
            <person name="Garbe J."/>
            <person name="Badalamenti J.P."/>
            <person name="Herman A."/>
            <person name="Mangelson H."/>
            <person name="Liachko I."/>
            <person name="Sullivan S."/>
            <person name="Sone E.D."/>
            <person name="Koren S."/>
            <person name="Silverstein K.A.T."/>
            <person name="Beckman K.B."/>
            <person name="Gohl D.M."/>
        </authorList>
    </citation>
    <scope>NUCLEOTIDE SEQUENCE</scope>
    <source>
        <strain evidence="2">Duluth1</strain>
        <tissue evidence="2">Whole animal</tissue>
    </source>
</reference>
<evidence type="ECO:0000256" key="1">
    <source>
        <dbReference type="SAM" id="MobiDB-lite"/>
    </source>
</evidence>
<organism evidence="2 3">
    <name type="scientific">Dreissena polymorpha</name>
    <name type="common">Zebra mussel</name>
    <name type="synonym">Mytilus polymorpha</name>
    <dbReference type="NCBI Taxonomy" id="45954"/>
    <lineage>
        <taxon>Eukaryota</taxon>
        <taxon>Metazoa</taxon>
        <taxon>Spiralia</taxon>
        <taxon>Lophotrochozoa</taxon>
        <taxon>Mollusca</taxon>
        <taxon>Bivalvia</taxon>
        <taxon>Autobranchia</taxon>
        <taxon>Heteroconchia</taxon>
        <taxon>Euheterodonta</taxon>
        <taxon>Imparidentia</taxon>
        <taxon>Neoheterodontei</taxon>
        <taxon>Myida</taxon>
        <taxon>Dreissenoidea</taxon>
        <taxon>Dreissenidae</taxon>
        <taxon>Dreissena</taxon>
    </lineage>
</organism>
<evidence type="ECO:0000313" key="3">
    <source>
        <dbReference type="Proteomes" id="UP000828390"/>
    </source>
</evidence>
<dbReference type="Proteomes" id="UP000828390">
    <property type="component" value="Unassembled WGS sequence"/>
</dbReference>
<keyword evidence="3" id="KW-1185">Reference proteome</keyword>
<feature type="region of interest" description="Disordered" evidence="1">
    <location>
        <begin position="35"/>
        <end position="56"/>
    </location>
</feature>
<comment type="caution">
    <text evidence="2">The sequence shown here is derived from an EMBL/GenBank/DDBJ whole genome shotgun (WGS) entry which is preliminary data.</text>
</comment>
<name>A0A9D4LC07_DREPO</name>
<proteinExistence type="predicted"/>
<protein>
    <submittedName>
        <fullName evidence="2">Uncharacterized protein</fullName>
    </submittedName>
</protein>